<organism evidence="1 2">
    <name type="scientific">Tribolium castaneum</name>
    <name type="common">Red flour beetle</name>
    <dbReference type="NCBI Taxonomy" id="7070"/>
    <lineage>
        <taxon>Eukaryota</taxon>
        <taxon>Metazoa</taxon>
        <taxon>Ecdysozoa</taxon>
        <taxon>Arthropoda</taxon>
        <taxon>Hexapoda</taxon>
        <taxon>Insecta</taxon>
        <taxon>Pterygota</taxon>
        <taxon>Neoptera</taxon>
        <taxon>Endopterygota</taxon>
        <taxon>Coleoptera</taxon>
        <taxon>Polyphaga</taxon>
        <taxon>Cucujiformia</taxon>
        <taxon>Tenebrionidae</taxon>
        <taxon>Tenebrionidae incertae sedis</taxon>
        <taxon>Tribolium</taxon>
    </lineage>
</organism>
<dbReference type="KEGG" id="tca:103315203"/>
<protein>
    <submittedName>
        <fullName evidence="1">Uncharacterized protein</fullName>
    </submittedName>
</protein>
<dbReference type="PANTHER" id="PTHR15131:SF3">
    <property type="entry name" value="SNRNA-ACTIVATING PROTEIN COMPLEX SUBUNIT 1"/>
    <property type="match status" value="1"/>
</dbReference>
<dbReference type="Pfam" id="PF09808">
    <property type="entry name" value="SNAPC1"/>
    <property type="match status" value="1"/>
</dbReference>
<name>D2A5F5_TRICA</name>
<dbReference type="STRING" id="7070.D2A5F5"/>
<keyword evidence="2" id="KW-1185">Reference proteome</keyword>
<evidence type="ECO:0000313" key="1">
    <source>
        <dbReference type="EMBL" id="EFA05365.1"/>
    </source>
</evidence>
<dbReference type="PhylomeDB" id="D2A5F5"/>
<dbReference type="GO" id="GO:0042795">
    <property type="term" value="P:snRNA transcription by RNA polymerase II"/>
    <property type="evidence" value="ECO:0000318"/>
    <property type="project" value="GO_Central"/>
</dbReference>
<dbReference type="PANTHER" id="PTHR15131">
    <property type="entry name" value="SMALL NUCLEAR RNA ACTIVATING COMPLEX, POLYPEPTIDE 1"/>
    <property type="match status" value="1"/>
</dbReference>
<dbReference type="OrthoDB" id="20127at2759"/>
<evidence type="ECO:0000313" key="2">
    <source>
        <dbReference type="Proteomes" id="UP000007266"/>
    </source>
</evidence>
<reference evidence="1 2" key="1">
    <citation type="journal article" date="2008" name="Nature">
        <title>The genome of the model beetle and pest Tribolium castaneum.</title>
        <authorList>
            <consortium name="Tribolium Genome Sequencing Consortium"/>
            <person name="Richards S."/>
            <person name="Gibbs R.A."/>
            <person name="Weinstock G.M."/>
            <person name="Brown S.J."/>
            <person name="Denell R."/>
            <person name="Beeman R.W."/>
            <person name="Gibbs R."/>
            <person name="Beeman R.W."/>
            <person name="Brown S.J."/>
            <person name="Bucher G."/>
            <person name="Friedrich M."/>
            <person name="Grimmelikhuijzen C.J."/>
            <person name="Klingler M."/>
            <person name="Lorenzen M."/>
            <person name="Richards S."/>
            <person name="Roth S."/>
            <person name="Schroder R."/>
            <person name="Tautz D."/>
            <person name="Zdobnov E.M."/>
            <person name="Muzny D."/>
            <person name="Gibbs R.A."/>
            <person name="Weinstock G.M."/>
            <person name="Attaway T."/>
            <person name="Bell S."/>
            <person name="Buhay C.J."/>
            <person name="Chandrabose M.N."/>
            <person name="Chavez D."/>
            <person name="Clerk-Blankenburg K.P."/>
            <person name="Cree A."/>
            <person name="Dao M."/>
            <person name="Davis C."/>
            <person name="Chacko J."/>
            <person name="Dinh H."/>
            <person name="Dugan-Rocha S."/>
            <person name="Fowler G."/>
            <person name="Garner T.T."/>
            <person name="Garnes J."/>
            <person name="Gnirke A."/>
            <person name="Hawes A."/>
            <person name="Hernandez J."/>
            <person name="Hines S."/>
            <person name="Holder M."/>
            <person name="Hume J."/>
            <person name="Jhangiani S.N."/>
            <person name="Joshi V."/>
            <person name="Khan Z.M."/>
            <person name="Jackson L."/>
            <person name="Kovar C."/>
            <person name="Kowis A."/>
            <person name="Lee S."/>
            <person name="Lewis L.R."/>
            <person name="Margolis J."/>
            <person name="Morgan M."/>
            <person name="Nazareth L.V."/>
            <person name="Nguyen N."/>
            <person name="Okwuonu G."/>
            <person name="Parker D."/>
            <person name="Richards S."/>
            <person name="Ruiz S.J."/>
            <person name="Santibanez J."/>
            <person name="Savard J."/>
            <person name="Scherer S.E."/>
            <person name="Schneider B."/>
            <person name="Sodergren E."/>
            <person name="Tautz D."/>
            <person name="Vattahil S."/>
            <person name="Villasana D."/>
            <person name="White C.S."/>
            <person name="Wright R."/>
            <person name="Park Y."/>
            <person name="Beeman R.W."/>
            <person name="Lord J."/>
            <person name="Oppert B."/>
            <person name="Lorenzen M."/>
            <person name="Brown S."/>
            <person name="Wang L."/>
            <person name="Savard J."/>
            <person name="Tautz D."/>
            <person name="Richards S."/>
            <person name="Weinstock G."/>
            <person name="Gibbs R.A."/>
            <person name="Liu Y."/>
            <person name="Worley K."/>
            <person name="Weinstock G."/>
            <person name="Elsik C.G."/>
            <person name="Reese J.T."/>
            <person name="Elhaik E."/>
            <person name="Landan G."/>
            <person name="Graur D."/>
            <person name="Arensburger P."/>
            <person name="Atkinson P."/>
            <person name="Beeman R.W."/>
            <person name="Beidler J."/>
            <person name="Brown S.J."/>
            <person name="Demuth J.P."/>
            <person name="Drury D.W."/>
            <person name="Du Y.Z."/>
            <person name="Fujiwara H."/>
            <person name="Lorenzen M."/>
            <person name="Maselli V."/>
            <person name="Osanai M."/>
            <person name="Park Y."/>
            <person name="Robertson H.M."/>
            <person name="Tu Z."/>
            <person name="Wang J.J."/>
            <person name="Wang S."/>
            <person name="Richards S."/>
            <person name="Song H."/>
            <person name="Zhang L."/>
            <person name="Sodergren E."/>
            <person name="Werner D."/>
            <person name="Stanke M."/>
            <person name="Morgenstern B."/>
            <person name="Solovyev V."/>
            <person name="Kosarev P."/>
            <person name="Brown G."/>
            <person name="Chen H.C."/>
            <person name="Ermolaeva O."/>
            <person name="Hlavina W."/>
            <person name="Kapustin Y."/>
            <person name="Kiryutin B."/>
            <person name="Kitts P."/>
            <person name="Maglott D."/>
            <person name="Pruitt K."/>
            <person name="Sapojnikov V."/>
            <person name="Souvorov A."/>
            <person name="Mackey A.J."/>
            <person name="Waterhouse R.M."/>
            <person name="Wyder S."/>
            <person name="Zdobnov E.M."/>
            <person name="Zdobnov E.M."/>
            <person name="Wyder S."/>
            <person name="Kriventseva E.V."/>
            <person name="Kadowaki T."/>
            <person name="Bork P."/>
            <person name="Aranda M."/>
            <person name="Bao R."/>
            <person name="Beermann A."/>
            <person name="Berns N."/>
            <person name="Bolognesi R."/>
            <person name="Bonneton F."/>
            <person name="Bopp D."/>
            <person name="Brown S.J."/>
            <person name="Bucher G."/>
            <person name="Butts T."/>
            <person name="Chaumot A."/>
            <person name="Denell R.E."/>
            <person name="Ferrier D.E."/>
            <person name="Friedrich M."/>
            <person name="Gordon C.M."/>
            <person name="Jindra M."/>
            <person name="Klingler M."/>
            <person name="Lan Q."/>
            <person name="Lattorff H.M."/>
            <person name="Laudet V."/>
            <person name="von Levetsow C."/>
            <person name="Liu Z."/>
            <person name="Lutz R."/>
            <person name="Lynch J.A."/>
            <person name="da Fonseca R.N."/>
            <person name="Posnien N."/>
            <person name="Reuter R."/>
            <person name="Roth S."/>
            <person name="Savard J."/>
            <person name="Schinko J.B."/>
            <person name="Schmitt C."/>
            <person name="Schoppmeier M."/>
            <person name="Schroder R."/>
            <person name="Shippy T.D."/>
            <person name="Simonnet F."/>
            <person name="Marques-Souza H."/>
            <person name="Tautz D."/>
            <person name="Tomoyasu Y."/>
            <person name="Trauner J."/>
            <person name="Van der Zee M."/>
            <person name="Vervoort M."/>
            <person name="Wittkopp N."/>
            <person name="Wimmer E.A."/>
            <person name="Yang X."/>
            <person name="Jones A.K."/>
            <person name="Sattelle D.B."/>
            <person name="Ebert P.R."/>
            <person name="Nelson D."/>
            <person name="Scott J.G."/>
            <person name="Beeman R.W."/>
            <person name="Muthukrishnan S."/>
            <person name="Kramer K.J."/>
            <person name="Arakane Y."/>
            <person name="Beeman R.W."/>
            <person name="Zhu Q."/>
            <person name="Hogenkamp D."/>
            <person name="Dixit R."/>
            <person name="Oppert B."/>
            <person name="Jiang H."/>
            <person name="Zou Z."/>
            <person name="Marshall J."/>
            <person name="Elpidina E."/>
            <person name="Vinokurov K."/>
            <person name="Oppert C."/>
            <person name="Zou Z."/>
            <person name="Evans J."/>
            <person name="Lu Z."/>
            <person name="Zhao P."/>
            <person name="Sumathipala N."/>
            <person name="Altincicek B."/>
            <person name="Vilcinskas A."/>
            <person name="Williams M."/>
            <person name="Hultmark D."/>
            <person name="Hetru C."/>
            <person name="Jiang H."/>
            <person name="Grimmelikhuijzen C.J."/>
            <person name="Hauser F."/>
            <person name="Cazzamali G."/>
            <person name="Williamson M."/>
            <person name="Park Y."/>
            <person name="Li B."/>
            <person name="Tanaka Y."/>
            <person name="Predel R."/>
            <person name="Neupert S."/>
            <person name="Schachtner J."/>
            <person name="Verleyen P."/>
            <person name="Raible F."/>
            <person name="Bork P."/>
            <person name="Friedrich M."/>
            <person name="Walden K.K."/>
            <person name="Robertson H.M."/>
            <person name="Angeli S."/>
            <person name="Foret S."/>
            <person name="Bucher G."/>
            <person name="Schuetz S."/>
            <person name="Maleszka R."/>
            <person name="Wimmer E.A."/>
            <person name="Beeman R.W."/>
            <person name="Lorenzen M."/>
            <person name="Tomoyasu Y."/>
            <person name="Miller S.C."/>
            <person name="Grossmann D."/>
            <person name="Bucher G."/>
        </authorList>
    </citation>
    <scope>NUCLEOTIDE SEQUENCE [LARGE SCALE GENOMIC DNA]</scope>
    <source>
        <strain evidence="1 2">Georgia GA2</strain>
    </source>
</reference>
<dbReference type="Proteomes" id="UP000007266">
    <property type="component" value="Linkage group 6"/>
</dbReference>
<dbReference type="HOGENOM" id="CLU_998634_0_0_1"/>
<proteinExistence type="predicted"/>
<sequence length="279" mass="32874">MNVYQYDAQLAMAFQADCENFLQKFKQYQNCSFTSFANLWKSECFLSIFKDQQYILMLQAFIENCFFIIKKFLFSSDAYIQAGAVYLLYALYYKQPIKNWVKIRLTQTEFDKLCEICEIHRANKSLDLVFIYNKMRMDEVFDYCALAQPLGLEARFMRRYDLSNSDINVKTSHDSCVKKFKSLVEEDEDLAEFRKTDDEYQQLARKYMEKCGKLFIFPSKLDEELNQIYNEVCVDDLNQSGGDEVKNRAMSNTNATYRGDRKVLTAQDLDTPSTSKIIY</sequence>
<dbReference type="OMA" id="CEIHRAN"/>
<dbReference type="GO" id="GO:0043565">
    <property type="term" value="F:sequence-specific DNA binding"/>
    <property type="evidence" value="ECO:0000318"/>
    <property type="project" value="GO_Central"/>
</dbReference>
<dbReference type="InParanoid" id="D2A5F5"/>
<dbReference type="eggNOG" id="KOG4746">
    <property type="taxonomic scope" value="Eukaryota"/>
</dbReference>
<dbReference type="EMBL" id="KQ971345">
    <property type="protein sequence ID" value="EFA05365.1"/>
    <property type="molecule type" value="Genomic_DNA"/>
</dbReference>
<reference evidence="1 2" key="2">
    <citation type="journal article" date="2010" name="Nucleic Acids Res.">
        <title>BeetleBase in 2010: revisions to provide comprehensive genomic information for Tribolium castaneum.</title>
        <authorList>
            <person name="Kim H.S."/>
            <person name="Murphy T."/>
            <person name="Xia J."/>
            <person name="Caragea D."/>
            <person name="Park Y."/>
            <person name="Beeman R.W."/>
            <person name="Lorenzen M.D."/>
            <person name="Butcher S."/>
            <person name="Manak J.R."/>
            <person name="Brown S.J."/>
        </authorList>
    </citation>
    <scope>GENOME REANNOTATION</scope>
    <source>
        <strain evidence="1 2">Georgia GA2</strain>
    </source>
</reference>
<dbReference type="GO" id="GO:0019185">
    <property type="term" value="C:snRNA-activating protein complex"/>
    <property type="evidence" value="ECO:0000318"/>
    <property type="project" value="GO_Central"/>
</dbReference>
<gene>
    <name evidence="1" type="primary">AUGUSTUS-3.0.2_15530</name>
    <name evidence="1" type="ORF">TcasGA2_TC015530</name>
</gene>
<dbReference type="AlphaFoldDB" id="D2A5F5"/>
<accession>D2A5F5</accession>
<dbReference type="InterPro" id="IPR019188">
    <property type="entry name" value="SNAPC1"/>
</dbReference>
<dbReference type="GO" id="GO:0042796">
    <property type="term" value="P:snRNA transcription by RNA polymerase III"/>
    <property type="evidence" value="ECO:0000318"/>
    <property type="project" value="GO_Central"/>
</dbReference>